<evidence type="ECO:0000259" key="6">
    <source>
        <dbReference type="PROSITE" id="PS51471"/>
    </source>
</evidence>
<evidence type="ECO:0000256" key="2">
    <source>
        <dbReference type="ARBA" id="ARBA00022723"/>
    </source>
</evidence>
<dbReference type="SUPFAM" id="SSF51197">
    <property type="entry name" value="Clavaminate synthase-like"/>
    <property type="match status" value="1"/>
</dbReference>
<evidence type="ECO:0000256" key="3">
    <source>
        <dbReference type="ARBA" id="ARBA00023002"/>
    </source>
</evidence>
<evidence type="ECO:0000313" key="7">
    <source>
        <dbReference type="EMBL" id="MQL90190.1"/>
    </source>
</evidence>
<dbReference type="Pfam" id="PF14226">
    <property type="entry name" value="DIOX_N"/>
    <property type="match status" value="1"/>
</dbReference>
<comment type="caution">
    <text evidence="7">The sequence shown here is derived from an EMBL/GenBank/DDBJ whole genome shotgun (WGS) entry which is preliminary data.</text>
</comment>
<evidence type="ECO:0000256" key="5">
    <source>
        <dbReference type="RuleBase" id="RU003682"/>
    </source>
</evidence>
<dbReference type="SMR" id="A0A843V8X0"/>
<dbReference type="EMBL" id="NMUH01001218">
    <property type="protein sequence ID" value="MQL90190.1"/>
    <property type="molecule type" value="Genomic_DNA"/>
</dbReference>
<accession>A0A843V8X0</accession>
<dbReference type="InterPro" id="IPR027443">
    <property type="entry name" value="IPNS-like_sf"/>
</dbReference>
<dbReference type="Pfam" id="PF03171">
    <property type="entry name" value="2OG-FeII_Oxy"/>
    <property type="match status" value="1"/>
</dbReference>
<name>A0A843V8X0_COLES</name>
<dbReference type="GO" id="GO:0046872">
    <property type="term" value="F:metal ion binding"/>
    <property type="evidence" value="ECO:0007669"/>
    <property type="project" value="UniProtKB-KW"/>
</dbReference>
<sequence>MATSAQQATPRRPALPATTVKELYDSGALDSAVPPIYRLREPHTTGGNGPVEDEIPIIDFSLLSGGTGDQRAKAIQALGKACEDWGFFAVVNHGVPSGTVEAMVDATRGFFALPEAEKREYAGKHVLDPIRCGTSFNPAVEDVRCWRDYFKLIVHPVFSSPAKPPGFRKALSDYARCVREMSLVLLRGIDESLGFEEHCVETALDLDSGMQLVAGNLYPPCPQPELAMGLPPHSDHGLLTVLLQTGADGLQVKQGGKWVHVRPPPGSFLVNTGDHMEIYSNGRYRSVIHRALLNNHATRMSIAVVQGPSLETYVLPALQLVSIDGSRMAYRGMKYGDYVEYQQKNQLKGKSVLDLLRVPMEQ</sequence>
<dbReference type="OrthoDB" id="288590at2759"/>
<dbReference type="GO" id="GO:0016491">
    <property type="term" value="F:oxidoreductase activity"/>
    <property type="evidence" value="ECO:0007669"/>
    <property type="project" value="UniProtKB-KW"/>
</dbReference>
<evidence type="ECO:0000313" key="8">
    <source>
        <dbReference type="Proteomes" id="UP000652761"/>
    </source>
</evidence>
<proteinExistence type="inferred from homology"/>
<feature type="domain" description="Fe2OG dioxygenase" evidence="6">
    <location>
        <begin position="208"/>
        <end position="308"/>
    </location>
</feature>
<reference evidence="7" key="1">
    <citation type="submission" date="2017-07" db="EMBL/GenBank/DDBJ databases">
        <title>Taro Niue Genome Assembly and Annotation.</title>
        <authorList>
            <person name="Atibalentja N."/>
            <person name="Keating K."/>
            <person name="Fields C.J."/>
        </authorList>
    </citation>
    <scope>NUCLEOTIDE SEQUENCE</scope>
    <source>
        <strain evidence="7">Niue_2</strain>
        <tissue evidence="7">Leaf</tissue>
    </source>
</reference>
<dbReference type="PANTHER" id="PTHR47991">
    <property type="entry name" value="OXOGLUTARATE/IRON-DEPENDENT DIOXYGENASE"/>
    <property type="match status" value="1"/>
</dbReference>
<dbReference type="InterPro" id="IPR005123">
    <property type="entry name" value="Oxoglu/Fe-dep_dioxygenase_dom"/>
</dbReference>
<organism evidence="7 8">
    <name type="scientific">Colocasia esculenta</name>
    <name type="common">Wild taro</name>
    <name type="synonym">Arum esculentum</name>
    <dbReference type="NCBI Taxonomy" id="4460"/>
    <lineage>
        <taxon>Eukaryota</taxon>
        <taxon>Viridiplantae</taxon>
        <taxon>Streptophyta</taxon>
        <taxon>Embryophyta</taxon>
        <taxon>Tracheophyta</taxon>
        <taxon>Spermatophyta</taxon>
        <taxon>Magnoliopsida</taxon>
        <taxon>Liliopsida</taxon>
        <taxon>Araceae</taxon>
        <taxon>Aroideae</taxon>
        <taxon>Colocasieae</taxon>
        <taxon>Colocasia</taxon>
    </lineage>
</organism>
<dbReference type="InterPro" id="IPR050295">
    <property type="entry name" value="Plant_2OG-oxidoreductases"/>
</dbReference>
<keyword evidence="3 5" id="KW-0560">Oxidoreductase</keyword>
<keyword evidence="8" id="KW-1185">Reference proteome</keyword>
<dbReference type="PROSITE" id="PS51471">
    <property type="entry name" value="FE2OG_OXY"/>
    <property type="match status" value="1"/>
</dbReference>
<evidence type="ECO:0000256" key="1">
    <source>
        <dbReference type="ARBA" id="ARBA00008056"/>
    </source>
</evidence>
<dbReference type="InterPro" id="IPR044861">
    <property type="entry name" value="IPNS-like_FE2OG_OXY"/>
</dbReference>
<comment type="similarity">
    <text evidence="1 5">Belongs to the iron/ascorbate-dependent oxidoreductase family.</text>
</comment>
<gene>
    <name evidence="7" type="ORF">Taro_022770</name>
</gene>
<dbReference type="InterPro" id="IPR026992">
    <property type="entry name" value="DIOX_N"/>
</dbReference>
<evidence type="ECO:0000256" key="4">
    <source>
        <dbReference type="ARBA" id="ARBA00023004"/>
    </source>
</evidence>
<protein>
    <recommendedName>
        <fullName evidence="6">Fe2OG dioxygenase domain-containing protein</fullName>
    </recommendedName>
</protein>
<dbReference type="Gene3D" id="2.60.120.330">
    <property type="entry name" value="B-lactam Antibiotic, Isopenicillin N Synthase, Chain"/>
    <property type="match status" value="1"/>
</dbReference>
<keyword evidence="2 5" id="KW-0479">Metal-binding</keyword>
<keyword evidence="4 5" id="KW-0408">Iron</keyword>
<dbReference type="Proteomes" id="UP000652761">
    <property type="component" value="Unassembled WGS sequence"/>
</dbReference>
<dbReference type="AlphaFoldDB" id="A0A843V8X0"/>